<feature type="compositionally biased region" description="Low complexity" evidence="1">
    <location>
        <begin position="16"/>
        <end position="30"/>
    </location>
</feature>
<gene>
    <name evidence="2" type="ORF">PIB30_096337</name>
</gene>
<keyword evidence="3" id="KW-1185">Reference proteome</keyword>
<feature type="compositionally biased region" description="Polar residues" evidence="1">
    <location>
        <begin position="1"/>
        <end position="15"/>
    </location>
</feature>
<protein>
    <submittedName>
        <fullName evidence="2">Uncharacterized protein</fullName>
    </submittedName>
</protein>
<organism evidence="2 3">
    <name type="scientific">Stylosanthes scabra</name>
    <dbReference type="NCBI Taxonomy" id="79078"/>
    <lineage>
        <taxon>Eukaryota</taxon>
        <taxon>Viridiplantae</taxon>
        <taxon>Streptophyta</taxon>
        <taxon>Embryophyta</taxon>
        <taxon>Tracheophyta</taxon>
        <taxon>Spermatophyta</taxon>
        <taxon>Magnoliopsida</taxon>
        <taxon>eudicotyledons</taxon>
        <taxon>Gunneridae</taxon>
        <taxon>Pentapetalae</taxon>
        <taxon>rosids</taxon>
        <taxon>fabids</taxon>
        <taxon>Fabales</taxon>
        <taxon>Fabaceae</taxon>
        <taxon>Papilionoideae</taxon>
        <taxon>50 kb inversion clade</taxon>
        <taxon>dalbergioids sensu lato</taxon>
        <taxon>Dalbergieae</taxon>
        <taxon>Pterocarpus clade</taxon>
        <taxon>Stylosanthes</taxon>
    </lineage>
</organism>
<evidence type="ECO:0000313" key="2">
    <source>
        <dbReference type="EMBL" id="MED6140739.1"/>
    </source>
</evidence>
<evidence type="ECO:0000256" key="1">
    <source>
        <dbReference type="SAM" id="MobiDB-lite"/>
    </source>
</evidence>
<comment type="caution">
    <text evidence="2">The sequence shown here is derived from an EMBL/GenBank/DDBJ whole genome shotgun (WGS) entry which is preliminary data.</text>
</comment>
<sequence>MIPTPGSSKVHSLSDTTGTRSQRQSSAQTSGDHDDDGAPPGAPDPMSWPPVDSTLQEGEGEDIALEEELARKAGRIYLRWDGVGIRYGRAQPRSPRSSTITTRSLCPSSVWPVMRWSVFGGTIGGLSFTYSAGMRAGSIPLSSREPPRDSVTCFTRSATREHLTREYKMTCGTSKSSFGGRRTSRSSRRSTSRTRRPRRVDHFIRGLHHTAELGRTTTHSEVFARTHTRKEDQLWVDKRSADVNVSFRFHKISFILSYSRVASTNHIFFQEAFLAELKRLQAER</sequence>
<proteinExistence type="predicted"/>
<dbReference type="Proteomes" id="UP001341840">
    <property type="component" value="Unassembled WGS sequence"/>
</dbReference>
<feature type="region of interest" description="Disordered" evidence="1">
    <location>
        <begin position="173"/>
        <end position="198"/>
    </location>
</feature>
<dbReference type="EMBL" id="JASCZI010062690">
    <property type="protein sequence ID" value="MED6140739.1"/>
    <property type="molecule type" value="Genomic_DNA"/>
</dbReference>
<reference evidence="2 3" key="1">
    <citation type="journal article" date="2023" name="Plants (Basel)">
        <title>Bridging the Gap: Combining Genomics and Transcriptomics Approaches to Understand Stylosanthes scabra, an Orphan Legume from the Brazilian Caatinga.</title>
        <authorList>
            <person name="Ferreira-Neto J.R.C."/>
            <person name="da Silva M.D."/>
            <person name="Binneck E."/>
            <person name="de Melo N.F."/>
            <person name="da Silva R.H."/>
            <person name="de Melo A.L.T.M."/>
            <person name="Pandolfi V."/>
            <person name="Bustamante F.O."/>
            <person name="Brasileiro-Vidal A.C."/>
            <person name="Benko-Iseppon A.M."/>
        </authorList>
    </citation>
    <scope>NUCLEOTIDE SEQUENCE [LARGE SCALE GENOMIC DNA]</scope>
    <source>
        <tissue evidence="2">Leaves</tissue>
    </source>
</reference>
<feature type="region of interest" description="Disordered" evidence="1">
    <location>
        <begin position="1"/>
        <end position="56"/>
    </location>
</feature>
<accession>A0ABU6SWA8</accession>
<name>A0ABU6SWA8_9FABA</name>
<feature type="compositionally biased region" description="Basic residues" evidence="1">
    <location>
        <begin position="182"/>
        <end position="198"/>
    </location>
</feature>
<evidence type="ECO:0000313" key="3">
    <source>
        <dbReference type="Proteomes" id="UP001341840"/>
    </source>
</evidence>